<keyword evidence="2" id="KW-0804">Transcription</keyword>
<dbReference type="GO" id="GO:0042797">
    <property type="term" value="P:tRNA transcription by RNA polymerase III"/>
    <property type="evidence" value="ECO:0000318"/>
    <property type="project" value="GO_Central"/>
</dbReference>
<reference evidence="2 4" key="1">
    <citation type="journal article" date="2017" name="Nature">
        <title>The sunflower genome provides insights into oil metabolism, flowering and Asterid evolution.</title>
        <authorList>
            <person name="Badouin H."/>
            <person name="Gouzy J."/>
            <person name="Grassa C.J."/>
            <person name="Murat F."/>
            <person name="Staton S.E."/>
            <person name="Cottret L."/>
            <person name="Lelandais-Briere C."/>
            <person name="Owens G.L."/>
            <person name="Carrere S."/>
            <person name="Mayjonade B."/>
            <person name="Legrand L."/>
            <person name="Gill N."/>
            <person name="Kane N.C."/>
            <person name="Bowers J.E."/>
            <person name="Hubner S."/>
            <person name="Bellec A."/>
            <person name="Berard A."/>
            <person name="Berges H."/>
            <person name="Blanchet N."/>
            <person name="Boniface M.C."/>
            <person name="Brunel D."/>
            <person name="Catrice O."/>
            <person name="Chaidir N."/>
            <person name="Claudel C."/>
            <person name="Donnadieu C."/>
            <person name="Faraut T."/>
            <person name="Fievet G."/>
            <person name="Helmstetter N."/>
            <person name="King M."/>
            <person name="Knapp S.J."/>
            <person name="Lai Z."/>
            <person name="Le Paslier M.C."/>
            <person name="Lippi Y."/>
            <person name="Lorenzon L."/>
            <person name="Mandel J.R."/>
            <person name="Marage G."/>
            <person name="Marchand G."/>
            <person name="Marquand E."/>
            <person name="Bret-Mestries E."/>
            <person name="Morien E."/>
            <person name="Nambeesan S."/>
            <person name="Nguyen T."/>
            <person name="Pegot-Espagnet P."/>
            <person name="Pouilly N."/>
            <person name="Raftis F."/>
            <person name="Sallet E."/>
            <person name="Schiex T."/>
            <person name="Thomas J."/>
            <person name="Vandecasteele C."/>
            <person name="Vares D."/>
            <person name="Vear F."/>
            <person name="Vautrin S."/>
            <person name="Crespi M."/>
            <person name="Mangin B."/>
            <person name="Burke J.M."/>
            <person name="Salse J."/>
            <person name="Munos S."/>
            <person name="Vincourt P."/>
            <person name="Rieseberg L.H."/>
            <person name="Langlade N.B."/>
        </authorList>
    </citation>
    <scope>NUCLEOTIDE SEQUENCE [LARGE SCALE GENOMIC DNA]</scope>
    <source>
        <strain evidence="4">cv. SF193</strain>
        <tissue evidence="2">Leaves</tissue>
    </source>
</reference>
<organism evidence="3 4">
    <name type="scientific">Helianthus annuus</name>
    <name type="common">Common sunflower</name>
    <dbReference type="NCBI Taxonomy" id="4232"/>
    <lineage>
        <taxon>Eukaryota</taxon>
        <taxon>Viridiplantae</taxon>
        <taxon>Streptophyta</taxon>
        <taxon>Embryophyta</taxon>
        <taxon>Tracheophyta</taxon>
        <taxon>Spermatophyta</taxon>
        <taxon>Magnoliopsida</taxon>
        <taxon>eudicotyledons</taxon>
        <taxon>Gunneridae</taxon>
        <taxon>Pentapetalae</taxon>
        <taxon>asterids</taxon>
        <taxon>campanulids</taxon>
        <taxon>Asterales</taxon>
        <taxon>Asteraceae</taxon>
        <taxon>Asteroideae</taxon>
        <taxon>Heliantheae alliance</taxon>
        <taxon>Heliantheae</taxon>
        <taxon>Helianthus</taxon>
    </lineage>
</organism>
<keyword evidence="4" id="KW-1185">Reference proteome</keyword>
<dbReference type="InParanoid" id="A0A251UE06"/>
<feature type="region of interest" description="Disordered" evidence="1">
    <location>
        <begin position="1"/>
        <end position="150"/>
    </location>
</feature>
<evidence type="ECO:0000256" key="1">
    <source>
        <dbReference type="SAM" id="MobiDB-lite"/>
    </source>
</evidence>
<dbReference type="GO" id="GO:0003677">
    <property type="term" value="F:DNA binding"/>
    <property type="evidence" value="ECO:0007669"/>
    <property type="project" value="InterPro"/>
</dbReference>
<dbReference type="Gramene" id="mRNA:HanXRQr2_Chr07g0315551">
    <property type="protein sequence ID" value="mRNA:HanXRQr2_Chr07g0315551"/>
    <property type="gene ID" value="HanXRQr2_Chr07g0315551"/>
</dbReference>
<sequence length="321" mass="35038">MDTDPPAPTPSSRKNISKSSKKPKFTPKPPVQRRRLVLTKSDSSDDESETEQEFLRTVIERLRSGGAKVEKKPSDNVTTSHGAGSSKTDEPPKKEENSKSRYNLRETSGKKVTFSSATATKAEVTDHMLVDDESGSSTDSENEYKEPWDPYSNYPVSLPLRPVGSGNPEVLNAEEFGKHDEYDETKINSALELGLSGPDDGDKKQLIFFQFPEHLPLDQVPDSSKGKETAGSSTNASNKRVGLKDLPNGHIGKMLVYKSGAIKLKLGDIIFDVSSGTPCGSDQSAAMMDMKSKDCCVLGKVNKRAVVTPDLNSMLEKINQL</sequence>
<feature type="compositionally biased region" description="Polar residues" evidence="1">
    <location>
        <begin position="75"/>
        <end position="86"/>
    </location>
</feature>
<evidence type="ECO:0000313" key="2">
    <source>
        <dbReference type="EMBL" id="KAF5800396.1"/>
    </source>
</evidence>
<dbReference type="EMBL" id="MNCJ02000322">
    <property type="protein sequence ID" value="KAF5800396.1"/>
    <property type="molecule type" value="Genomic_DNA"/>
</dbReference>
<feature type="compositionally biased region" description="Basic and acidic residues" evidence="1">
    <location>
        <begin position="87"/>
        <end position="109"/>
    </location>
</feature>
<evidence type="ECO:0000313" key="4">
    <source>
        <dbReference type="Proteomes" id="UP000215914"/>
    </source>
</evidence>
<dbReference type="OrthoDB" id="5836119at2759"/>
<feature type="compositionally biased region" description="Basic residues" evidence="1">
    <location>
        <begin position="15"/>
        <end position="37"/>
    </location>
</feature>
<feature type="compositionally biased region" description="Basic and acidic residues" evidence="1">
    <location>
        <begin position="58"/>
        <end position="74"/>
    </location>
</feature>
<dbReference type="Proteomes" id="UP000215914">
    <property type="component" value="Chromosome 7"/>
</dbReference>
<proteinExistence type="predicted"/>
<accession>A0A251UE06</accession>
<dbReference type="OMA" id="ELPGGYM"/>
<dbReference type="STRING" id="4232.A0A251UE06"/>
<reference evidence="3" key="2">
    <citation type="submission" date="2017-02" db="EMBL/GenBank/DDBJ databases">
        <title>Sunflower complete genome.</title>
        <authorList>
            <person name="Langlade N."/>
            <person name="Munos S."/>
        </authorList>
    </citation>
    <scope>NUCLEOTIDE SEQUENCE [LARGE SCALE GENOMIC DNA]</scope>
    <source>
        <tissue evidence="3">Leaves</tissue>
    </source>
</reference>
<dbReference type="GO" id="GO:0005666">
    <property type="term" value="C:RNA polymerase III complex"/>
    <property type="evidence" value="ECO:0000318"/>
    <property type="project" value="GO_Central"/>
</dbReference>
<dbReference type="Pfam" id="PF05132">
    <property type="entry name" value="RNA_pol_Rpc4"/>
    <property type="match status" value="1"/>
</dbReference>
<keyword evidence="2" id="KW-0240">DNA-directed RNA polymerase</keyword>
<dbReference type="PANTHER" id="PTHR13408">
    <property type="entry name" value="DNA-DIRECTED RNA POLYMERASE III"/>
    <property type="match status" value="1"/>
</dbReference>
<protein>
    <submittedName>
        <fullName evidence="2">DNA-directed RNA polymerase III subunit RPC4</fullName>
    </submittedName>
    <submittedName>
        <fullName evidence="3">Putative RNA polymerase III RPC4</fullName>
    </submittedName>
</protein>
<dbReference type="PANTHER" id="PTHR13408:SF11">
    <property type="entry name" value="DNA-DIRECTED RNA POLYMERASE III SUBUNIT RPC4"/>
    <property type="match status" value="1"/>
</dbReference>
<name>A0A251UE06_HELAN</name>
<dbReference type="EMBL" id="CM007896">
    <property type="protein sequence ID" value="OTG21587.1"/>
    <property type="molecule type" value="Genomic_DNA"/>
</dbReference>
<gene>
    <name evidence="3" type="ORF">HannXRQ_Chr07g0205761</name>
    <name evidence="2" type="ORF">HanXRQr2_Chr07g0315551</name>
</gene>
<dbReference type="AlphaFoldDB" id="A0A251UE06"/>
<feature type="region of interest" description="Disordered" evidence="1">
    <location>
        <begin position="217"/>
        <end position="242"/>
    </location>
</feature>
<dbReference type="InterPro" id="IPR007811">
    <property type="entry name" value="RPC4"/>
</dbReference>
<evidence type="ECO:0000313" key="3">
    <source>
        <dbReference type="EMBL" id="OTG21587.1"/>
    </source>
</evidence>
<reference evidence="2" key="3">
    <citation type="submission" date="2020-06" db="EMBL/GenBank/DDBJ databases">
        <title>Helianthus annuus Genome sequencing and assembly Release 2.</title>
        <authorList>
            <person name="Gouzy J."/>
            <person name="Langlade N."/>
            <person name="Munos S."/>
        </authorList>
    </citation>
    <scope>NUCLEOTIDE SEQUENCE</scope>
    <source>
        <tissue evidence="2">Leaves</tissue>
    </source>
</reference>